<gene>
    <name evidence="3" type="ORF">GCM10022254_09660</name>
</gene>
<feature type="region of interest" description="Disordered" evidence="1">
    <location>
        <begin position="1"/>
        <end position="31"/>
    </location>
</feature>
<comment type="caution">
    <text evidence="3">The sequence shown here is derived from an EMBL/GenBank/DDBJ whole genome shotgun (WGS) entry which is preliminary data.</text>
</comment>
<proteinExistence type="predicted"/>
<evidence type="ECO:0000313" key="4">
    <source>
        <dbReference type="Proteomes" id="UP001501710"/>
    </source>
</evidence>
<feature type="region of interest" description="Disordered" evidence="1">
    <location>
        <begin position="108"/>
        <end position="142"/>
    </location>
</feature>
<evidence type="ECO:0000313" key="3">
    <source>
        <dbReference type="EMBL" id="GAA4226044.1"/>
    </source>
</evidence>
<dbReference type="Pfam" id="PF08401">
    <property type="entry name" value="ArdcN"/>
    <property type="match status" value="1"/>
</dbReference>
<keyword evidence="4" id="KW-1185">Reference proteome</keyword>
<name>A0ABP8BU83_9ACTN</name>
<accession>A0ABP8BU83</accession>
<organism evidence="3 4">
    <name type="scientific">Actinomadura meridiana</name>
    <dbReference type="NCBI Taxonomy" id="559626"/>
    <lineage>
        <taxon>Bacteria</taxon>
        <taxon>Bacillati</taxon>
        <taxon>Actinomycetota</taxon>
        <taxon>Actinomycetes</taxon>
        <taxon>Streptosporangiales</taxon>
        <taxon>Thermomonosporaceae</taxon>
        <taxon>Actinomadura</taxon>
    </lineage>
</organism>
<dbReference type="EMBL" id="BAABAS010000004">
    <property type="protein sequence ID" value="GAA4226044.1"/>
    <property type="molecule type" value="Genomic_DNA"/>
</dbReference>
<reference evidence="4" key="1">
    <citation type="journal article" date="2019" name="Int. J. Syst. Evol. Microbiol.">
        <title>The Global Catalogue of Microorganisms (GCM) 10K type strain sequencing project: providing services to taxonomists for standard genome sequencing and annotation.</title>
        <authorList>
            <consortium name="The Broad Institute Genomics Platform"/>
            <consortium name="The Broad Institute Genome Sequencing Center for Infectious Disease"/>
            <person name="Wu L."/>
            <person name="Ma J."/>
        </authorList>
    </citation>
    <scope>NUCLEOTIDE SEQUENCE [LARGE SCALE GENOMIC DNA]</scope>
    <source>
        <strain evidence="4">JCM 17440</strain>
    </source>
</reference>
<protein>
    <recommendedName>
        <fullName evidence="2">N-terminal domain-containing protein</fullName>
    </recommendedName>
</protein>
<feature type="compositionally biased region" description="Basic and acidic residues" evidence="1">
    <location>
        <begin position="22"/>
        <end position="31"/>
    </location>
</feature>
<dbReference type="InterPro" id="IPR013610">
    <property type="entry name" value="ArdC_N"/>
</dbReference>
<feature type="compositionally biased region" description="Basic and acidic residues" evidence="1">
    <location>
        <begin position="114"/>
        <end position="141"/>
    </location>
</feature>
<evidence type="ECO:0000259" key="2">
    <source>
        <dbReference type="Pfam" id="PF08401"/>
    </source>
</evidence>
<evidence type="ECO:0000256" key="1">
    <source>
        <dbReference type="SAM" id="MobiDB-lite"/>
    </source>
</evidence>
<dbReference type="Proteomes" id="UP001501710">
    <property type="component" value="Unassembled WGS sequence"/>
</dbReference>
<sequence>MEVGNTETSDKGKGPTMAASTRRREAAQKRDTELHASATALLDDVEASTRLAALLGHAPTLMRFSIRNQLLLQTQADEAGIALSDVATYKQWRQVGRQVRKGETGMWIIRPSSRKSEAKDGDASTGRDEQAEDAGRNEETGKPVGFRGMVVFDISQTDDVFDDADQVTVDPETGERSVRVGPVVLSEADANDAKVAREARPTGPAALLGGLRDAAEAAGYDVSTGDVAEIDVDARLLTLPGELTPDTIAPVIDAARRLAASQSKTRKAARTPSAAEDTEEITVL</sequence>
<feature type="region of interest" description="Disordered" evidence="1">
    <location>
        <begin position="260"/>
        <end position="284"/>
    </location>
</feature>
<feature type="domain" description="N-terminal" evidence="2">
    <location>
        <begin position="58"/>
        <end position="152"/>
    </location>
</feature>